<organism evidence="2 3">
    <name type="scientific">Acinetobacter ursingii</name>
    <dbReference type="NCBI Taxonomy" id="108980"/>
    <lineage>
        <taxon>Bacteria</taxon>
        <taxon>Pseudomonadati</taxon>
        <taxon>Pseudomonadota</taxon>
        <taxon>Gammaproteobacteria</taxon>
        <taxon>Moraxellales</taxon>
        <taxon>Moraxellaceae</taxon>
        <taxon>Acinetobacter</taxon>
    </lineage>
</organism>
<geneLocation type="plasmid" evidence="2 3">
    <name>pRIVM_C010761_3</name>
</geneLocation>
<name>A0AA46S8I7_9GAMM</name>
<gene>
    <name evidence="2" type="ORF">LSO58_18695</name>
</gene>
<feature type="transmembrane region" description="Helical" evidence="1">
    <location>
        <begin position="20"/>
        <end position="38"/>
    </location>
</feature>
<keyword evidence="1" id="KW-1133">Transmembrane helix</keyword>
<evidence type="ECO:0000313" key="2">
    <source>
        <dbReference type="EMBL" id="UYF77369.1"/>
    </source>
</evidence>
<dbReference type="Proteomes" id="UP001164081">
    <property type="component" value="Plasmid pRIVM_C010761_3"/>
</dbReference>
<feature type="transmembrane region" description="Helical" evidence="1">
    <location>
        <begin position="105"/>
        <end position="124"/>
    </location>
</feature>
<dbReference type="EMBL" id="CP089047">
    <property type="protein sequence ID" value="UYF77369.1"/>
    <property type="molecule type" value="Genomic_DNA"/>
</dbReference>
<sequence>MNINTLRIQNPLLTDKAYKVVVGVIAIVLIGLIYLFANEAYNGVLLKLKLCLFLQLILVISLQFIAYVADKITHIKIYSFLGFVLLFFSSFYLDNFFYGNVAGNFLRYYVLFAALQVLLIWLSSKNVD</sequence>
<protein>
    <submittedName>
        <fullName evidence="2">Uncharacterized protein</fullName>
    </submittedName>
</protein>
<reference evidence="2" key="1">
    <citation type="journal article" date="2022" name="J Glob Antimicrob Resist">
        <title>Comparative analysis of IMP-4- and OXA-58-containing plasmids of three carbapenemase-producing Acinetobacter ursingii strains in the Netherlands.</title>
        <authorList>
            <person name="Hendrickx A.P.A."/>
            <person name="Schade R.P."/>
            <person name="Landman F."/>
            <person name="Bosch T."/>
            <person name="Schouls L.M."/>
            <person name="van Dijk K."/>
        </authorList>
    </citation>
    <scope>NUCLEOTIDE SEQUENCE</scope>
    <source>
        <strain evidence="2">RIVM_C010761</strain>
    </source>
</reference>
<dbReference type="RefSeq" id="WP_209798117.1">
    <property type="nucleotide sequence ID" value="NZ_CP089047.1"/>
</dbReference>
<feature type="transmembrane region" description="Helical" evidence="1">
    <location>
        <begin position="75"/>
        <end position="93"/>
    </location>
</feature>
<evidence type="ECO:0000313" key="3">
    <source>
        <dbReference type="Proteomes" id="UP001164081"/>
    </source>
</evidence>
<keyword evidence="1" id="KW-0472">Membrane</keyword>
<proteinExistence type="predicted"/>
<evidence type="ECO:0000256" key="1">
    <source>
        <dbReference type="SAM" id="Phobius"/>
    </source>
</evidence>
<accession>A0AA46S8I7</accession>
<feature type="transmembrane region" description="Helical" evidence="1">
    <location>
        <begin position="50"/>
        <end position="69"/>
    </location>
</feature>
<keyword evidence="1" id="KW-0812">Transmembrane</keyword>
<dbReference type="AlphaFoldDB" id="A0AA46S8I7"/>
<keyword evidence="2" id="KW-0614">Plasmid</keyword>